<dbReference type="KEGG" id="spu:105441543"/>
<dbReference type="EnsemblMetazoa" id="XM_030980098">
    <property type="protein sequence ID" value="XP_030835958"/>
    <property type="gene ID" value="LOC105441543"/>
</dbReference>
<dbReference type="InParanoid" id="A0A7M7NHS1"/>
<feature type="compositionally biased region" description="Low complexity" evidence="1">
    <location>
        <begin position="89"/>
        <end position="102"/>
    </location>
</feature>
<dbReference type="GeneID" id="105441543"/>
<proteinExistence type="predicted"/>
<protein>
    <submittedName>
        <fullName evidence="2">Uncharacterized protein</fullName>
    </submittedName>
</protein>
<name>A0A7M7NHS1_STRPU</name>
<organism evidence="2 3">
    <name type="scientific">Strongylocentrotus purpuratus</name>
    <name type="common">Purple sea urchin</name>
    <dbReference type="NCBI Taxonomy" id="7668"/>
    <lineage>
        <taxon>Eukaryota</taxon>
        <taxon>Metazoa</taxon>
        <taxon>Echinodermata</taxon>
        <taxon>Eleutherozoa</taxon>
        <taxon>Echinozoa</taxon>
        <taxon>Echinoidea</taxon>
        <taxon>Euechinoidea</taxon>
        <taxon>Echinacea</taxon>
        <taxon>Camarodonta</taxon>
        <taxon>Echinidea</taxon>
        <taxon>Strongylocentrotidae</taxon>
        <taxon>Strongylocentrotus</taxon>
    </lineage>
</organism>
<evidence type="ECO:0000313" key="2">
    <source>
        <dbReference type="EnsemblMetazoa" id="XP_030835958"/>
    </source>
</evidence>
<dbReference type="AlphaFoldDB" id="A0A7M7NHS1"/>
<feature type="region of interest" description="Disordered" evidence="1">
    <location>
        <begin position="1"/>
        <end position="26"/>
    </location>
</feature>
<reference evidence="3" key="1">
    <citation type="submission" date="2015-02" db="EMBL/GenBank/DDBJ databases">
        <title>Genome sequencing for Strongylocentrotus purpuratus.</title>
        <authorList>
            <person name="Murali S."/>
            <person name="Liu Y."/>
            <person name="Vee V."/>
            <person name="English A."/>
            <person name="Wang M."/>
            <person name="Skinner E."/>
            <person name="Han Y."/>
            <person name="Muzny D.M."/>
            <person name="Worley K.C."/>
            <person name="Gibbs R.A."/>
        </authorList>
    </citation>
    <scope>NUCLEOTIDE SEQUENCE</scope>
</reference>
<feature type="compositionally biased region" description="Polar residues" evidence="1">
    <location>
        <begin position="69"/>
        <end position="78"/>
    </location>
</feature>
<keyword evidence="3" id="KW-1185">Reference proteome</keyword>
<sequence>MKTKPKSAKKVPQVDPKPALEKGSIQKKAVLSKISGDKDESKPVTSTATVYKIPKIPQTKPAKMLPQEGTKTMETKPTSAIKKVPQGDPKPAYKIPKIPKTKSAPAKMLPQEGTKTTETKPTSAIKKVPQGDPKPGASILKDSTQFRENVRSGKGISAPKEQAKKRKAPEEKNALNNKIRKSNSTHPPSDVNDGGSATVNASDSAIVRDNKVTGQEVNFNFF</sequence>
<feature type="region of interest" description="Disordered" evidence="1">
    <location>
        <begin position="58"/>
        <end position="205"/>
    </location>
</feature>
<reference evidence="2" key="2">
    <citation type="submission" date="2021-01" db="UniProtKB">
        <authorList>
            <consortium name="EnsemblMetazoa"/>
        </authorList>
    </citation>
    <scope>IDENTIFICATION</scope>
</reference>
<dbReference type="RefSeq" id="XP_030835958.1">
    <property type="nucleotide sequence ID" value="XM_030980098.1"/>
</dbReference>
<dbReference type="Proteomes" id="UP000007110">
    <property type="component" value="Unassembled WGS sequence"/>
</dbReference>
<evidence type="ECO:0000256" key="1">
    <source>
        <dbReference type="SAM" id="MobiDB-lite"/>
    </source>
</evidence>
<accession>A0A7M7NHS1</accession>
<feature type="compositionally biased region" description="Polar residues" evidence="1">
    <location>
        <begin position="113"/>
        <end position="122"/>
    </location>
</feature>
<evidence type="ECO:0000313" key="3">
    <source>
        <dbReference type="Proteomes" id="UP000007110"/>
    </source>
</evidence>